<dbReference type="Pfam" id="PF00389">
    <property type="entry name" value="2-Hacid_dh"/>
    <property type="match status" value="1"/>
</dbReference>
<evidence type="ECO:0000313" key="2">
    <source>
        <dbReference type="EMBL" id="GAE31804.1"/>
    </source>
</evidence>
<evidence type="ECO:0000313" key="3">
    <source>
        <dbReference type="Proteomes" id="UP000018895"/>
    </source>
</evidence>
<dbReference type="SUPFAM" id="SSF52283">
    <property type="entry name" value="Formate/glycerate dehydrogenase catalytic domain-like"/>
    <property type="match status" value="1"/>
</dbReference>
<name>W4QKC8_9BACI</name>
<dbReference type="STRING" id="1236971.JCM9152_3296"/>
<dbReference type="Proteomes" id="UP000018895">
    <property type="component" value="Unassembled WGS sequence"/>
</dbReference>
<organism evidence="2 3">
    <name type="scientific">Halalkalibacter hemicellulosilyticusJCM 9152</name>
    <dbReference type="NCBI Taxonomy" id="1236971"/>
    <lineage>
        <taxon>Bacteria</taxon>
        <taxon>Bacillati</taxon>
        <taxon>Bacillota</taxon>
        <taxon>Bacilli</taxon>
        <taxon>Bacillales</taxon>
        <taxon>Bacillaceae</taxon>
        <taxon>Halalkalibacter</taxon>
    </lineage>
</organism>
<dbReference type="EMBL" id="BAUU01000024">
    <property type="protein sequence ID" value="GAE31804.1"/>
    <property type="molecule type" value="Genomic_DNA"/>
</dbReference>
<comment type="caution">
    <text evidence="2">The sequence shown here is derived from an EMBL/GenBank/DDBJ whole genome shotgun (WGS) entry which is preliminary data.</text>
</comment>
<dbReference type="AlphaFoldDB" id="W4QKC8"/>
<protein>
    <submittedName>
        <fullName evidence="2">Phosphoglycerate dehydrogenase</fullName>
    </submittedName>
</protein>
<dbReference type="GO" id="GO:0051287">
    <property type="term" value="F:NAD binding"/>
    <property type="evidence" value="ECO:0007669"/>
    <property type="project" value="InterPro"/>
</dbReference>
<keyword evidence="3" id="KW-1185">Reference proteome</keyword>
<dbReference type="GO" id="GO:0016616">
    <property type="term" value="F:oxidoreductase activity, acting on the CH-OH group of donors, NAD or NADP as acceptor"/>
    <property type="evidence" value="ECO:0007669"/>
    <property type="project" value="InterPro"/>
</dbReference>
<reference evidence="2" key="1">
    <citation type="journal article" date="2014" name="Genome Announc.">
        <title>Draft Genome Sequences of Three Alkaliphilic Bacillus Strains, Bacillus wakoensis JCM 9140T, Bacillus akibai JCM 9157T, and Bacillus hemicellulosilyticus JCM 9152T.</title>
        <authorList>
            <person name="Yuki M."/>
            <person name="Oshima K."/>
            <person name="Suda W."/>
            <person name="Oshida Y."/>
            <person name="Kitamura K."/>
            <person name="Iida T."/>
            <person name="Hattori M."/>
            <person name="Ohkuma M."/>
        </authorList>
    </citation>
    <scope>NUCLEOTIDE SEQUENCE [LARGE SCALE GENOMIC DNA]</scope>
    <source>
        <strain evidence="2">JCM 9152</strain>
    </source>
</reference>
<gene>
    <name evidence="2" type="ORF">JCM9152_3296</name>
</gene>
<feature type="domain" description="D-isomer specific 2-hydroxyacid dehydrogenase catalytic" evidence="1">
    <location>
        <begin position="15"/>
        <end position="83"/>
    </location>
</feature>
<dbReference type="InterPro" id="IPR006139">
    <property type="entry name" value="D-isomer_2_OHA_DH_cat_dom"/>
</dbReference>
<sequence length="83" mass="9269">MEGRKKVLVTATNYSTLCKEAKALLEQNQIDVIENPHDRPMTFEELREVISDIDGVVAGVDSWNEAVFQLAPHLKVISRFGVG</sequence>
<accession>W4QKC8</accession>
<evidence type="ECO:0000259" key="1">
    <source>
        <dbReference type="Pfam" id="PF00389"/>
    </source>
</evidence>
<dbReference type="Gene3D" id="3.40.50.720">
    <property type="entry name" value="NAD(P)-binding Rossmann-like Domain"/>
    <property type="match status" value="1"/>
</dbReference>
<proteinExistence type="predicted"/>